<dbReference type="PANTHER" id="PTHR11764">
    <property type="entry name" value="TERPENE CYCLASE/MUTASE FAMILY MEMBER"/>
    <property type="match status" value="1"/>
</dbReference>
<dbReference type="SUPFAM" id="SSF48239">
    <property type="entry name" value="Terpenoid cyclases/Protein prenyltransferases"/>
    <property type="match status" value="1"/>
</dbReference>
<sequence>MWKLKIAEGKDPWLESLNNFTGRQHWEFDPEAGTTEERAEVERARKEFKENRFNMRQMQVMFGGKVLGCEGQSCNPFNWCCDGYHCVDLVGGCTKNLECLPLGYACGIYRQGFASCCDPYTCSDHWDGKCQ</sequence>
<name>A0A803MET1_CHEQI</name>
<evidence type="ECO:0000313" key="1">
    <source>
        <dbReference type="EnsemblPlants" id="AUR62027974-RA:cds"/>
    </source>
</evidence>
<reference evidence="1" key="1">
    <citation type="journal article" date="2017" name="Nature">
        <title>The genome of Chenopodium quinoa.</title>
        <authorList>
            <person name="Jarvis D.E."/>
            <person name="Ho Y.S."/>
            <person name="Lightfoot D.J."/>
            <person name="Schmoeckel S.M."/>
            <person name="Li B."/>
            <person name="Borm T.J.A."/>
            <person name="Ohyanagi H."/>
            <person name="Mineta K."/>
            <person name="Michell C.T."/>
            <person name="Saber N."/>
            <person name="Kharbatia N.M."/>
            <person name="Rupper R.R."/>
            <person name="Sharp A.R."/>
            <person name="Dally N."/>
            <person name="Boughton B.A."/>
            <person name="Woo Y.H."/>
            <person name="Gao G."/>
            <person name="Schijlen E.G.W.M."/>
            <person name="Guo X."/>
            <person name="Momin A.A."/>
            <person name="Negrao S."/>
            <person name="Al-Babili S."/>
            <person name="Gehring C."/>
            <person name="Roessner U."/>
            <person name="Jung C."/>
            <person name="Murphy K."/>
            <person name="Arold S.T."/>
            <person name="Gojobori T."/>
            <person name="van der Linden C.G."/>
            <person name="van Loo E.N."/>
            <person name="Jellen E.N."/>
            <person name="Maughan P.J."/>
            <person name="Tester M."/>
        </authorList>
    </citation>
    <scope>NUCLEOTIDE SEQUENCE [LARGE SCALE GENOMIC DNA]</scope>
    <source>
        <strain evidence="1">cv. PI 614886</strain>
    </source>
</reference>
<dbReference type="AlphaFoldDB" id="A0A803MET1"/>
<organism evidence="1 2">
    <name type="scientific">Chenopodium quinoa</name>
    <name type="common">Quinoa</name>
    <dbReference type="NCBI Taxonomy" id="63459"/>
    <lineage>
        <taxon>Eukaryota</taxon>
        <taxon>Viridiplantae</taxon>
        <taxon>Streptophyta</taxon>
        <taxon>Embryophyta</taxon>
        <taxon>Tracheophyta</taxon>
        <taxon>Spermatophyta</taxon>
        <taxon>Magnoliopsida</taxon>
        <taxon>eudicotyledons</taxon>
        <taxon>Gunneridae</taxon>
        <taxon>Pentapetalae</taxon>
        <taxon>Caryophyllales</taxon>
        <taxon>Chenopodiaceae</taxon>
        <taxon>Chenopodioideae</taxon>
        <taxon>Atripliceae</taxon>
        <taxon>Chenopodium</taxon>
    </lineage>
</organism>
<protein>
    <submittedName>
        <fullName evidence="1">Uncharacterized protein</fullName>
    </submittedName>
</protein>
<dbReference type="GO" id="GO:0016104">
    <property type="term" value="P:triterpenoid biosynthetic process"/>
    <property type="evidence" value="ECO:0007669"/>
    <property type="project" value="InterPro"/>
</dbReference>
<proteinExistence type="predicted"/>
<accession>A0A803MET1</accession>
<keyword evidence="2" id="KW-1185">Reference proteome</keyword>
<dbReference type="InterPro" id="IPR008930">
    <property type="entry name" value="Terpenoid_cyclase/PrenylTrfase"/>
</dbReference>
<reference evidence="1" key="2">
    <citation type="submission" date="2021-03" db="UniProtKB">
        <authorList>
            <consortium name="EnsemblPlants"/>
        </authorList>
    </citation>
    <scope>IDENTIFICATION</scope>
</reference>
<dbReference type="InterPro" id="IPR018333">
    <property type="entry name" value="Squalene_cyclase"/>
</dbReference>
<dbReference type="GO" id="GO:0005811">
    <property type="term" value="C:lipid droplet"/>
    <property type="evidence" value="ECO:0007669"/>
    <property type="project" value="InterPro"/>
</dbReference>
<dbReference type="PANTHER" id="PTHR11764:SF19">
    <property type="entry name" value="TERPENE CYCLASE_MUTASE FAMILY MEMBER"/>
    <property type="match status" value="1"/>
</dbReference>
<evidence type="ECO:0000313" key="2">
    <source>
        <dbReference type="Proteomes" id="UP000596660"/>
    </source>
</evidence>
<dbReference type="Gramene" id="AUR62027974-RA">
    <property type="protein sequence ID" value="AUR62027974-RA:cds"/>
    <property type="gene ID" value="AUR62027974"/>
</dbReference>
<dbReference type="Proteomes" id="UP000596660">
    <property type="component" value="Unplaced"/>
</dbReference>
<dbReference type="EnsemblPlants" id="AUR62027974-RA">
    <property type="protein sequence ID" value="AUR62027974-RA:cds"/>
    <property type="gene ID" value="AUR62027974"/>
</dbReference>
<dbReference type="GO" id="GO:0016866">
    <property type="term" value="F:intramolecular transferase activity"/>
    <property type="evidence" value="ECO:0007669"/>
    <property type="project" value="InterPro"/>
</dbReference>